<feature type="domain" description="PapC N-terminal" evidence="12">
    <location>
        <begin position="39"/>
        <end position="197"/>
    </location>
</feature>
<evidence type="ECO:0000256" key="7">
    <source>
        <dbReference type="ARBA" id="ARBA00023136"/>
    </source>
</evidence>
<dbReference type="PROSITE" id="PS01151">
    <property type="entry name" value="FIMBRIAL_USHER"/>
    <property type="match status" value="1"/>
</dbReference>
<evidence type="ECO:0000256" key="1">
    <source>
        <dbReference type="ARBA" id="ARBA00004571"/>
    </source>
</evidence>
<dbReference type="Gene3D" id="2.60.40.3110">
    <property type="match status" value="1"/>
</dbReference>
<dbReference type="InterPro" id="IPR025949">
    <property type="entry name" value="PapC-like_C"/>
</dbReference>
<dbReference type="InterPro" id="IPR025885">
    <property type="entry name" value="PapC_N"/>
</dbReference>
<dbReference type="Pfam" id="PF00577">
    <property type="entry name" value="Usher"/>
    <property type="match status" value="1"/>
</dbReference>
<organism evidence="13 14">
    <name type="scientific">Erwinia persicina</name>
    <dbReference type="NCBI Taxonomy" id="55211"/>
    <lineage>
        <taxon>Bacteria</taxon>
        <taxon>Pseudomonadati</taxon>
        <taxon>Pseudomonadota</taxon>
        <taxon>Gammaproteobacteria</taxon>
        <taxon>Enterobacterales</taxon>
        <taxon>Erwiniaceae</taxon>
        <taxon>Erwinia</taxon>
    </lineage>
</organism>
<dbReference type="PANTHER" id="PTHR30451">
    <property type="entry name" value="OUTER MEMBRANE USHER PROTEIN"/>
    <property type="match status" value="1"/>
</dbReference>
<dbReference type="PANTHER" id="PTHR30451:SF6">
    <property type="entry name" value="OUTER MEMBRANE USHER PROTEIN SFMD"/>
    <property type="match status" value="1"/>
</dbReference>
<evidence type="ECO:0000256" key="8">
    <source>
        <dbReference type="ARBA" id="ARBA00023237"/>
    </source>
</evidence>
<evidence type="ECO:0000256" key="3">
    <source>
        <dbReference type="ARBA" id="ARBA00022448"/>
    </source>
</evidence>
<keyword evidence="9" id="KW-1029">Fimbrium biogenesis</keyword>
<dbReference type="GO" id="GO:0009297">
    <property type="term" value="P:pilus assembly"/>
    <property type="evidence" value="ECO:0007669"/>
    <property type="project" value="InterPro"/>
</dbReference>
<evidence type="ECO:0000256" key="6">
    <source>
        <dbReference type="ARBA" id="ARBA00022729"/>
    </source>
</evidence>
<name>A0A4U3EQS3_9GAMM</name>
<reference evidence="13 14" key="1">
    <citation type="journal article" date="2019" name="Sci. Rep.">
        <title>Differences in resource use lead to coexistence of seed-transmitted microbial populations.</title>
        <authorList>
            <person name="Torres-Cortes G."/>
            <person name="Garcia B.J."/>
            <person name="Compant S."/>
            <person name="Rezki S."/>
            <person name="Jones P."/>
            <person name="Preveaux A."/>
            <person name="Briand M."/>
            <person name="Roulet A."/>
            <person name="Bouchez O."/>
            <person name="Jacobson D."/>
            <person name="Barret M."/>
        </authorList>
    </citation>
    <scope>NUCLEOTIDE SEQUENCE [LARGE SCALE GENOMIC DNA]</scope>
    <source>
        <strain evidence="13 14">CFBP13511</strain>
    </source>
</reference>
<dbReference type="Gene3D" id="2.60.40.2070">
    <property type="match status" value="1"/>
</dbReference>
<comment type="subcellular location">
    <subcellularLocation>
        <location evidence="1 9">Cell outer membrane</location>
        <topology evidence="1 9">Multi-pass membrane protein</topology>
    </subcellularLocation>
</comment>
<dbReference type="GO" id="GO:0015473">
    <property type="term" value="F:fimbrial usher porin activity"/>
    <property type="evidence" value="ECO:0007669"/>
    <property type="project" value="InterPro"/>
</dbReference>
<feature type="chain" id="PRO_5020768498" evidence="10">
    <location>
        <begin position="36"/>
        <end position="858"/>
    </location>
</feature>
<dbReference type="FunFam" id="2.60.40.2610:FF:000001">
    <property type="entry name" value="Outer membrane fimbrial usher protein"/>
    <property type="match status" value="1"/>
</dbReference>
<dbReference type="NCBIfam" id="NF011745">
    <property type="entry name" value="PRK15198.1"/>
    <property type="match status" value="1"/>
</dbReference>
<evidence type="ECO:0000259" key="11">
    <source>
        <dbReference type="Pfam" id="PF13953"/>
    </source>
</evidence>
<dbReference type="RefSeq" id="WP_137270262.1">
    <property type="nucleotide sequence ID" value="NZ_JACYNM010000054.1"/>
</dbReference>
<accession>A0A4U3EQS3</accession>
<dbReference type="EMBL" id="QGAC01000058">
    <property type="protein sequence ID" value="TKJ82634.1"/>
    <property type="molecule type" value="Genomic_DNA"/>
</dbReference>
<dbReference type="FunFam" id="2.60.40.3110:FF:000001">
    <property type="entry name" value="Putative fimbrial outer membrane usher"/>
    <property type="match status" value="1"/>
</dbReference>
<evidence type="ECO:0000259" key="12">
    <source>
        <dbReference type="Pfam" id="PF13954"/>
    </source>
</evidence>
<comment type="caution">
    <text evidence="13">The sequence shown here is derived from an EMBL/GenBank/DDBJ whole genome shotgun (WGS) entry which is preliminary data.</text>
</comment>
<sequence>MHQVKHKVRHNPCRVFRFRYSALAVLVALTGSARAQDWFNPAFLSRDGGEVADLSRFENSTGQLPGVYRVDIWMNDEFVTTSTLRFDAVKAAQKTAPGAERVKDDGTGLTPCLTVKWLKRLGVNTASVEELKNLHDDSQCVDFTRLFPGASSYYDFSSQRLTLSFPQAAIQNSVRGYIPPEEWDEGINAGLLDYTLTGSRGNDSSNYYLNLTSGLNLGAWRLRNNGAWTYSDDTGGYRQQKWQNISTYAERTVIPLKSELVLGDSSSSGEVYDSLGFRGARIYTSDPMYPDSQQGFAPAIRGIAAGRSQVTVRQNGYLIYQNTVQSGAFEINDLSATSSSGNLEVTVKSESGAVQTFVVPYSTVPLLQREGRLKYDVVAGRYRSGLSAKGAPFFVQGTLARGFTGGVTLYGGSQVAKRYTSAVAGAGMNLGTLGAVSADVTAARSELADGSKHSGQSVRFLYAKSLNNYGTTFQLLGYRYSTRGFYTLDEAAWDAMNGYQYEWKDEGDGRGRHQEPVSYHNLRNSKKGRLQMSVSQQLSDIGALNLTATRQDYWNSTGSDTWYQAGFSSGWNGINYNLSYSLSRSNGMPGTDRLVSLNVSIPFGRWLGHNMAEHEQLNNMYATAQMSRDQDGVTQMQTGVSGTLLNGNNMNYSVMQGHSSRSGGSGSLNASWQGEAGRASGGYSYSRNEHAWNWDLSGGVVAHADGVTFSQSLGDTNVLIKAPGAKSVHVENETGVSTDWRGYAVMPYATMYRRNRVALDVKSLDMHTDLDDTVQDVVPTQGAIVRAEYRTHVGLRAMFTLTHDGRPVPFGTTVTEKRSGTTGIADDTGEVYMTGVPMKGVLEMVWGSGDRDKCQVPY</sequence>
<dbReference type="Proteomes" id="UP000306393">
    <property type="component" value="Unassembled WGS sequence"/>
</dbReference>
<protein>
    <submittedName>
        <fullName evidence="13">Fimbrial protein</fullName>
    </submittedName>
</protein>
<evidence type="ECO:0000256" key="5">
    <source>
        <dbReference type="ARBA" id="ARBA00022692"/>
    </source>
</evidence>
<evidence type="ECO:0000256" key="2">
    <source>
        <dbReference type="ARBA" id="ARBA00008064"/>
    </source>
</evidence>
<feature type="non-terminal residue" evidence="13">
    <location>
        <position position="858"/>
    </location>
</feature>
<dbReference type="InterPro" id="IPR042186">
    <property type="entry name" value="FimD_plug_dom"/>
</dbReference>
<evidence type="ECO:0000313" key="13">
    <source>
        <dbReference type="EMBL" id="TKJ82634.1"/>
    </source>
</evidence>
<dbReference type="SUPFAM" id="SSF141729">
    <property type="entry name" value="FimD N-terminal domain-like"/>
    <property type="match status" value="1"/>
</dbReference>
<feature type="domain" description="PapC-like C-terminal" evidence="11">
    <location>
        <begin position="798"/>
        <end position="858"/>
    </location>
</feature>
<keyword evidence="4" id="KW-1134">Transmembrane beta strand</keyword>
<dbReference type="InterPro" id="IPR043142">
    <property type="entry name" value="PapC-like_C_sf"/>
</dbReference>
<dbReference type="OrthoDB" id="6554712at2"/>
<proteinExistence type="inferred from homology"/>
<feature type="signal peptide" evidence="10">
    <location>
        <begin position="1"/>
        <end position="35"/>
    </location>
</feature>
<keyword evidence="8 9" id="KW-0998">Cell outer membrane</keyword>
<keyword evidence="6 10" id="KW-0732">Signal</keyword>
<evidence type="ECO:0000256" key="9">
    <source>
        <dbReference type="RuleBase" id="RU003884"/>
    </source>
</evidence>
<comment type="similarity">
    <text evidence="2 9">Belongs to the fimbrial export usher family.</text>
</comment>
<keyword evidence="3 9" id="KW-0813">Transport</keyword>
<dbReference type="Gene3D" id="2.60.40.2610">
    <property type="entry name" value="Outer membrane usher protein FimD, plug domain"/>
    <property type="match status" value="1"/>
</dbReference>
<dbReference type="InterPro" id="IPR037224">
    <property type="entry name" value="PapC_N_sf"/>
</dbReference>
<dbReference type="Pfam" id="PF13953">
    <property type="entry name" value="PapC_C"/>
    <property type="match status" value="1"/>
</dbReference>
<evidence type="ECO:0000256" key="4">
    <source>
        <dbReference type="ARBA" id="ARBA00022452"/>
    </source>
</evidence>
<dbReference type="Gene3D" id="3.10.20.410">
    <property type="match status" value="1"/>
</dbReference>
<keyword evidence="7 9" id="KW-0472">Membrane</keyword>
<evidence type="ECO:0000313" key="14">
    <source>
        <dbReference type="Proteomes" id="UP000306393"/>
    </source>
</evidence>
<gene>
    <name evidence="13" type="ORF">EpCFBP13511_24060</name>
</gene>
<dbReference type="GO" id="GO:0009279">
    <property type="term" value="C:cell outer membrane"/>
    <property type="evidence" value="ECO:0007669"/>
    <property type="project" value="UniProtKB-SubCell"/>
</dbReference>
<dbReference type="AlphaFoldDB" id="A0A4U3EQS3"/>
<dbReference type="InterPro" id="IPR000015">
    <property type="entry name" value="Fimb_usher"/>
</dbReference>
<evidence type="ECO:0000256" key="10">
    <source>
        <dbReference type="SAM" id="SignalP"/>
    </source>
</evidence>
<dbReference type="Pfam" id="PF13954">
    <property type="entry name" value="PapC_N"/>
    <property type="match status" value="1"/>
</dbReference>
<keyword evidence="5 9" id="KW-0812">Transmembrane</keyword>
<dbReference type="InterPro" id="IPR018030">
    <property type="entry name" value="Fimbrial_membr_usher_CS"/>
</dbReference>